<dbReference type="SFLD" id="SFLDS00005">
    <property type="entry name" value="Isoprenoid_Synthase_Type_I"/>
    <property type="match status" value="1"/>
</dbReference>
<name>A0ABV3F098_9NOCA</name>
<evidence type="ECO:0000256" key="1">
    <source>
        <dbReference type="ARBA" id="ARBA00001946"/>
    </source>
</evidence>
<dbReference type="PANTHER" id="PTHR12001:SF85">
    <property type="entry name" value="SHORT CHAIN ISOPRENYL DIPHOSPHATE SYNTHASE"/>
    <property type="match status" value="1"/>
</dbReference>
<feature type="region of interest" description="Disordered" evidence="8">
    <location>
        <begin position="1"/>
        <end position="30"/>
    </location>
</feature>
<dbReference type="InterPro" id="IPR000092">
    <property type="entry name" value="Polyprenyl_synt"/>
</dbReference>
<comment type="caution">
    <text evidence="9">The sequence shown here is derived from an EMBL/GenBank/DDBJ whole genome shotgun (WGS) entry which is preliminary data.</text>
</comment>
<evidence type="ECO:0000256" key="2">
    <source>
        <dbReference type="ARBA" id="ARBA00005128"/>
    </source>
</evidence>
<protein>
    <submittedName>
        <fullName evidence="9">Polyprenyl synthetase family protein</fullName>
    </submittedName>
</protein>
<evidence type="ECO:0000256" key="8">
    <source>
        <dbReference type="SAM" id="MobiDB-lite"/>
    </source>
</evidence>
<dbReference type="PROSITE" id="PS00723">
    <property type="entry name" value="POLYPRENYL_SYNTHASE_1"/>
    <property type="match status" value="1"/>
</dbReference>
<dbReference type="Proteomes" id="UP001551658">
    <property type="component" value="Unassembled WGS sequence"/>
</dbReference>
<evidence type="ECO:0000313" key="9">
    <source>
        <dbReference type="EMBL" id="MEV0361073.1"/>
    </source>
</evidence>
<proteinExistence type="inferred from homology"/>
<dbReference type="SUPFAM" id="SSF48576">
    <property type="entry name" value="Terpenoid synthases"/>
    <property type="match status" value="1"/>
</dbReference>
<reference evidence="9 10" key="1">
    <citation type="submission" date="2024-06" db="EMBL/GenBank/DDBJ databases">
        <title>The Natural Products Discovery Center: Release of the First 8490 Sequenced Strains for Exploring Actinobacteria Biosynthetic Diversity.</title>
        <authorList>
            <person name="Kalkreuter E."/>
            <person name="Kautsar S.A."/>
            <person name="Yang D."/>
            <person name="Bader C.D."/>
            <person name="Teijaro C.N."/>
            <person name="Fluegel L."/>
            <person name="Davis C.M."/>
            <person name="Simpson J.R."/>
            <person name="Lauterbach L."/>
            <person name="Steele A.D."/>
            <person name="Gui C."/>
            <person name="Meng S."/>
            <person name="Li G."/>
            <person name="Viehrig K."/>
            <person name="Ye F."/>
            <person name="Su P."/>
            <person name="Kiefer A.F."/>
            <person name="Nichols A."/>
            <person name="Cepeda A.J."/>
            <person name="Yan W."/>
            <person name="Fan B."/>
            <person name="Jiang Y."/>
            <person name="Adhikari A."/>
            <person name="Zheng C.-J."/>
            <person name="Schuster L."/>
            <person name="Cowan T.M."/>
            <person name="Smanski M.J."/>
            <person name="Chevrette M.G."/>
            <person name="De Carvalho L.P.S."/>
            <person name="Shen B."/>
        </authorList>
    </citation>
    <scope>NUCLEOTIDE SEQUENCE [LARGE SCALE GENOMIC DNA]</scope>
    <source>
        <strain evidence="9 10">NPDC050671</strain>
    </source>
</reference>
<dbReference type="PROSITE" id="PS00444">
    <property type="entry name" value="POLYPRENYL_SYNTHASE_2"/>
    <property type="match status" value="1"/>
</dbReference>
<gene>
    <name evidence="9" type="ORF">AB0H72_00070</name>
</gene>
<comment type="similarity">
    <text evidence="3 7">Belongs to the FPP/GGPP synthase family.</text>
</comment>
<keyword evidence="4 7" id="KW-0808">Transferase</keyword>
<organism evidence="9 10">
    <name type="scientific">Nocardia fusca</name>
    <dbReference type="NCBI Taxonomy" id="941183"/>
    <lineage>
        <taxon>Bacteria</taxon>
        <taxon>Bacillati</taxon>
        <taxon>Actinomycetota</taxon>
        <taxon>Actinomycetes</taxon>
        <taxon>Mycobacteriales</taxon>
        <taxon>Nocardiaceae</taxon>
        <taxon>Nocardia</taxon>
    </lineage>
</organism>
<evidence type="ECO:0000256" key="7">
    <source>
        <dbReference type="RuleBase" id="RU004466"/>
    </source>
</evidence>
<keyword evidence="10" id="KW-1185">Reference proteome</keyword>
<keyword evidence="6" id="KW-0460">Magnesium</keyword>
<dbReference type="PANTHER" id="PTHR12001">
    <property type="entry name" value="GERANYLGERANYL PYROPHOSPHATE SYNTHASE"/>
    <property type="match status" value="1"/>
</dbReference>
<evidence type="ECO:0000256" key="4">
    <source>
        <dbReference type="ARBA" id="ARBA00022679"/>
    </source>
</evidence>
<dbReference type="CDD" id="cd00685">
    <property type="entry name" value="Trans_IPPS_HT"/>
    <property type="match status" value="1"/>
</dbReference>
<comment type="pathway">
    <text evidence="2">Isoprenoid biosynthesis.</text>
</comment>
<comment type="cofactor">
    <cofactor evidence="1">
        <name>Mg(2+)</name>
        <dbReference type="ChEBI" id="CHEBI:18420"/>
    </cofactor>
</comment>
<dbReference type="InterPro" id="IPR033749">
    <property type="entry name" value="Polyprenyl_synt_CS"/>
</dbReference>
<evidence type="ECO:0000256" key="3">
    <source>
        <dbReference type="ARBA" id="ARBA00006706"/>
    </source>
</evidence>
<evidence type="ECO:0000313" key="10">
    <source>
        <dbReference type="Proteomes" id="UP001551658"/>
    </source>
</evidence>
<dbReference type="InterPro" id="IPR008949">
    <property type="entry name" value="Isoprenoid_synthase_dom_sf"/>
</dbReference>
<keyword evidence="5" id="KW-0479">Metal-binding</keyword>
<dbReference type="RefSeq" id="WP_357971582.1">
    <property type="nucleotide sequence ID" value="NZ_JBFAIH010000001.1"/>
</dbReference>
<dbReference type="Gene3D" id="1.10.600.10">
    <property type="entry name" value="Farnesyl Diphosphate Synthase"/>
    <property type="match status" value="1"/>
</dbReference>
<sequence>MDTQIVGSRRAEHRCAEPTRTHGTAGLPGHPTAEWQQTVRARVLAELAEFVQRRSVESAVRPAVQHVLWQYVGGGKCVRSAFMYAGWLCGATEDDAALRASAALELLHAFALLQDDVMDESARRRGEPTAHRRLADRHRRNGLPGCPRRFGESAATLLGDICLIWAEQMLRESGMDEPALARVRPHYDRMRIELALGQFADLSNDIRSAPTLDAVLAIARAKSGDYTVKWPLVLGAAMADCDRHVTAALAEYGRAIGEAFQLRDDILGVYGLPEVTGKPDNDIAQHKASTVIVAAMEMAGSRLHRELCTLLQAPTLGMPEIARVRALITATGAPARIEAMIDNRVTEARHALAAAPLPDGRRELLDGMAARCTVREF</sequence>
<evidence type="ECO:0000256" key="5">
    <source>
        <dbReference type="ARBA" id="ARBA00022723"/>
    </source>
</evidence>
<dbReference type="EMBL" id="JBFAIH010000001">
    <property type="protein sequence ID" value="MEV0361073.1"/>
    <property type="molecule type" value="Genomic_DNA"/>
</dbReference>
<evidence type="ECO:0000256" key="6">
    <source>
        <dbReference type="ARBA" id="ARBA00022842"/>
    </source>
</evidence>
<dbReference type="Pfam" id="PF00348">
    <property type="entry name" value="polyprenyl_synt"/>
    <property type="match status" value="1"/>
</dbReference>
<accession>A0ABV3F098</accession>
<feature type="compositionally biased region" description="Basic and acidic residues" evidence="8">
    <location>
        <begin position="9"/>
        <end position="20"/>
    </location>
</feature>